<accession>A0A5B0RIA7</accession>
<proteinExistence type="predicted"/>
<dbReference type="Proteomes" id="UP000325313">
    <property type="component" value="Unassembled WGS sequence"/>
</dbReference>
<evidence type="ECO:0000313" key="1">
    <source>
        <dbReference type="EMBL" id="KAA1125112.1"/>
    </source>
</evidence>
<protein>
    <submittedName>
        <fullName evidence="1">Uncharacterized protein</fullName>
    </submittedName>
</protein>
<evidence type="ECO:0000313" key="2">
    <source>
        <dbReference type="Proteomes" id="UP000325313"/>
    </source>
</evidence>
<dbReference type="AlphaFoldDB" id="A0A5B0RIA7"/>
<dbReference type="EMBL" id="VDEP01000184">
    <property type="protein sequence ID" value="KAA1125112.1"/>
    <property type="molecule type" value="Genomic_DNA"/>
</dbReference>
<comment type="caution">
    <text evidence="1">The sequence shown here is derived from an EMBL/GenBank/DDBJ whole genome shotgun (WGS) entry which is preliminary data.</text>
</comment>
<sequence>MLPGDLYPVYSDHTYLCEDPFDGDNGKHPDYDLLPDDLHPVYAEHVYLPEDPFEGIYDDVHKTTEVQHNDAFTNVENILESSRQSNPGIHPSNFTC</sequence>
<reference evidence="1 2" key="1">
    <citation type="submission" date="2019-05" db="EMBL/GenBank/DDBJ databases">
        <title>Emergence of the Ug99 lineage of the wheat stem rust pathogen through somatic hybridization.</title>
        <authorList>
            <person name="Li F."/>
            <person name="Upadhyaya N.M."/>
            <person name="Sperschneider J."/>
            <person name="Matny O."/>
            <person name="Nguyen-Phuc H."/>
            <person name="Mago R."/>
            <person name="Raley C."/>
            <person name="Miller M.E."/>
            <person name="Silverstein K.A.T."/>
            <person name="Henningsen E."/>
            <person name="Hirsch C.D."/>
            <person name="Visser B."/>
            <person name="Pretorius Z.A."/>
            <person name="Steffenson B.J."/>
            <person name="Schwessinger B."/>
            <person name="Dodds P.N."/>
            <person name="Figueroa M."/>
        </authorList>
    </citation>
    <scope>NUCLEOTIDE SEQUENCE [LARGE SCALE GENOMIC DNA]</scope>
    <source>
        <strain evidence="1 2">Ug99</strain>
    </source>
</reference>
<name>A0A5B0RIA7_PUCGR</name>
<gene>
    <name evidence="1" type="ORF">PGTUg99_009083</name>
</gene>
<organism evidence="1 2">
    <name type="scientific">Puccinia graminis f. sp. tritici</name>
    <dbReference type="NCBI Taxonomy" id="56615"/>
    <lineage>
        <taxon>Eukaryota</taxon>
        <taxon>Fungi</taxon>
        <taxon>Dikarya</taxon>
        <taxon>Basidiomycota</taxon>
        <taxon>Pucciniomycotina</taxon>
        <taxon>Pucciniomycetes</taxon>
        <taxon>Pucciniales</taxon>
        <taxon>Pucciniaceae</taxon>
        <taxon>Puccinia</taxon>
    </lineage>
</organism>